<proteinExistence type="predicted"/>
<accession>A0A0E9T2U1</accession>
<reference evidence="1" key="1">
    <citation type="submission" date="2014-11" db="EMBL/GenBank/DDBJ databases">
        <authorList>
            <person name="Amaro Gonzalez C."/>
        </authorList>
    </citation>
    <scope>NUCLEOTIDE SEQUENCE</scope>
</reference>
<protein>
    <submittedName>
        <fullName evidence="1">Uncharacterized protein</fullName>
    </submittedName>
</protein>
<dbReference type="EMBL" id="GBXM01060673">
    <property type="protein sequence ID" value="JAH47904.1"/>
    <property type="molecule type" value="Transcribed_RNA"/>
</dbReference>
<dbReference type="AlphaFoldDB" id="A0A0E9T2U1"/>
<reference evidence="1" key="2">
    <citation type="journal article" date="2015" name="Fish Shellfish Immunol.">
        <title>Early steps in the European eel (Anguilla anguilla)-Vibrio vulnificus interaction in the gills: Role of the RtxA13 toxin.</title>
        <authorList>
            <person name="Callol A."/>
            <person name="Pajuelo D."/>
            <person name="Ebbesson L."/>
            <person name="Teles M."/>
            <person name="MacKenzie S."/>
            <person name="Amaro C."/>
        </authorList>
    </citation>
    <scope>NUCLEOTIDE SEQUENCE</scope>
</reference>
<organism evidence="1">
    <name type="scientific">Anguilla anguilla</name>
    <name type="common">European freshwater eel</name>
    <name type="synonym">Muraena anguilla</name>
    <dbReference type="NCBI Taxonomy" id="7936"/>
    <lineage>
        <taxon>Eukaryota</taxon>
        <taxon>Metazoa</taxon>
        <taxon>Chordata</taxon>
        <taxon>Craniata</taxon>
        <taxon>Vertebrata</taxon>
        <taxon>Euteleostomi</taxon>
        <taxon>Actinopterygii</taxon>
        <taxon>Neopterygii</taxon>
        <taxon>Teleostei</taxon>
        <taxon>Anguilliformes</taxon>
        <taxon>Anguillidae</taxon>
        <taxon>Anguilla</taxon>
    </lineage>
</organism>
<evidence type="ECO:0000313" key="1">
    <source>
        <dbReference type="EMBL" id="JAH47904.1"/>
    </source>
</evidence>
<sequence>METSLVFSPLVSRGLPPISEKQCGKAAVQMWEGPLLSVNGE</sequence>
<name>A0A0E9T2U1_ANGAN</name>